<proteinExistence type="predicted"/>
<keyword evidence="2" id="KW-1185">Reference proteome</keyword>
<dbReference type="Proteomes" id="UP000294257">
    <property type="component" value="Unassembled WGS sequence"/>
</dbReference>
<reference evidence="1 2" key="1">
    <citation type="submission" date="2019-02" db="EMBL/GenBank/DDBJ databases">
        <title>Genomic Encyclopedia of Type Strains, Phase IV (KMG-IV): sequencing the most valuable type-strain genomes for metagenomic binning, comparative biology and taxonomic classification.</title>
        <authorList>
            <person name="Goeker M."/>
        </authorList>
    </citation>
    <scope>NUCLEOTIDE SEQUENCE [LARGE SCALE GENOMIC DNA]</scope>
    <source>
        <strain evidence="1 2">DSM 101727</strain>
    </source>
</reference>
<accession>A0A4V2EUD4</accession>
<protein>
    <recommendedName>
        <fullName evidence="3">Scramblase</fullName>
    </recommendedName>
</protein>
<evidence type="ECO:0000313" key="1">
    <source>
        <dbReference type="EMBL" id="RZS44183.1"/>
    </source>
</evidence>
<dbReference type="AlphaFoldDB" id="A0A4V2EUD4"/>
<name>A0A4V2EUD4_9PSEU</name>
<sequence>MLKATRRPGWFKISYDVAEDGRHVTVLAARDRTSFAFSAHAIPYIAVMVTRAEFALYCPRGIVANARRQSWRRWFAQTSAGTLELVRPSLLLQTWELRQDGRAIAVFEAQAHGGPLPHTATVPDYMPLHERLFLFSMVLTLWLRASPASIADQVISS</sequence>
<gene>
    <name evidence="1" type="ORF">EV193_10158</name>
</gene>
<dbReference type="EMBL" id="SGWQ01000001">
    <property type="protein sequence ID" value="RZS44183.1"/>
    <property type="molecule type" value="Genomic_DNA"/>
</dbReference>
<evidence type="ECO:0000313" key="2">
    <source>
        <dbReference type="Proteomes" id="UP000294257"/>
    </source>
</evidence>
<evidence type="ECO:0008006" key="3">
    <source>
        <dbReference type="Google" id="ProtNLM"/>
    </source>
</evidence>
<dbReference type="RefSeq" id="WP_130341902.1">
    <property type="nucleotide sequence ID" value="NZ_SGWQ01000001.1"/>
</dbReference>
<comment type="caution">
    <text evidence="1">The sequence shown here is derived from an EMBL/GenBank/DDBJ whole genome shotgun (WGS) entry which is preliminary data.</text>
</comment>
<organism evidence="1 2">
    <name type="scientific">Herbihabitans rhizosphaerae</name>
    <dbReference type="NCBI Taxonomy" id="1872711"/>
    <lineage>
        <taxon>Bacteria</taxon>
        <taxon>Bacillati</taxon>
        <taxon>Actinomycetota</taxon>
        <taxon>Actinomycetes</taxon>
        <taxon>Pseudonocardiales</taxon>
        <taxon>Pseudonocardiaceae</taxon>
        <taxon>Herbihabitans</taxon>
    </lineage>
</organism>